<dbReference type="CDD" id="cd00143">
    <property type="entry name" value="PP2Cc"/>
    <property type="match status" value="1"/>
</dbReference>
<dbReference type="InterPro" id="IPR001932">
    <property type="entry name" value="PPM-type_phosphatase-like_dom"/>
</dbReference>
<dbReference type="WBParaSite" id="jg11936">
    <property type="protein sequence ID" value="jg11936"/>
    <property type="gene ID" value="jg11936"/>
</dbReference>
<name>A0A915CRT8_9BILA</name>
<dbReference type="Proteomes" id="UP000887574">
    <property type="component" value="Unplaced"/>
</dbReference>
<dbReference type="PANTHER" id="PTHR13832">
    <property type="entry name" value="PROTEIN PHOSPHATASE 2C"/>
    <property type="match status" value="1"/>
</dbReference>
<dbReference type="PANTHER" id="PTHR13832:SF741">
    <property type="entry name" value="PROTEIN PHOSPHATASE FEM-2"/>
    <property type="match status" value="1"/>
</dbReference>
<feature type="domain" description="PPM-type phosphatase" evidence="1">
    <location>
        <begin position="1"/>
        <end position="228"/>
    </location>
</feature>
<dbReference type="InterPro" id="IPR015655">
    <property type="entry name" value="PP2C"/>
</dbReference>
<evidence type="ECO:0000313" key="3">
    <source>
        <dbReference type="WBParaSite" id="jg11936"/>
    </source>
</evidence>
<dbReference type="AlphaFoldDB" id="A0A915CRT8"/>
<proteinExistence type="predicted"/>
<dbReference type="GO" id="GO:0004722">
    <property type="term" value="F:protein serine/threonine phosphatase activity"/>
    <property type="evidence" value="ECO:0007669"/>
    <property type="project" value="InterPro"/>
</dbReference>
<dbReference type="SUPFAM" id="SSF81606">
    <property type="entry name" value="PP2C-like"/>
    <property type="match status" value="1"/>
</dbReference>
<dbReference type="SMART" id="SM00332">
    <property type="entry name" value="PP2Cc"/>
    <property type="match status" value="1"/>
</dbReference>
<evidence type="ECO:0000259" key="1">
    <source>
        <dbReference type="PROSITE" id="PS51746"/>
    </source>
</evidence>
<accession>A0A915CRT8</accession>
<protein>
    <submittedName>
        <fullName evidence="3">PPM-type phosphatase domain-containing protein</fullName>
    </submittedName>
</protein>
<keyword evidence="2" id="KW-1185">Reference proteome</keyword>
<dbReference type="InterPro" id="IPR036457">
    <property type="entry name" value="PPM-type-like_dom_sf"/>
</dbReference>
<dbReference type="Pfam" id="PF00481">
    <property type="entry name" value="PP2C"/>
    <property type="match status" value="2"/>
</dbReference>
<dbReference type="Gene3D" id="3.60.40.10">
    <property type="entry name" value="PPM-type phosphatase domain"/>
    <property type="match status" value="1"/>
</dbReference>
<sequence>MEDRHIILPTLAVLNEEVDSNDSLFAVFDGHHGPECASYASAHFHTCLLEQLKTSSTDNKQEVMKKTFDFLDKRLTLRCEKESIKSGTTASCVYISDGIAYTGWCGDSSIGILRRDKIITISKRHSPSDPLEQKRIEEAGAWWLVFKANRELTGLGVECIKVVRRYSSKTHASDGVWDMVSECEIYNTTTKFFETHDIRDYEKIADVIAQKAKENGSSDNLTLIAVFLQPVDTVWKAFGGKVATE</sequence>
<reference evidence="3" key="1">
    <citation type="submission" date="2022-11" db="UniProtKB">
        <authorList>
            <consortium name="WormBaseParasite"/>
        </authorList>
    </citation>
    <scope>IDENTIFICATION</scope>
</reference>
<organism evidence="2 3">
    <name type="scientific">Ditylenchus dipsaci</name>
    <dbReference type="NCBI Taxonomy" id="166011"/>
    <lineage>
        <taxon>Eukaryota</taxon>
        <taxon>Metazoa</taxon>
        <taxon>Ecdysozoa</taxon>
        <taxon>Nematoda</taxon>
        <taxon>Chromadorea</taxon>
        <taxon>Rhabditida</taxon>
        <taxon>Tylenchina</taxon>
        <taxon>Tylenchomorpha</taxon>
        <taxon>Sphaerularioidea</taxon>
        <taxon>Anguinidae</taxon>
        <taxon>Anguininae</taxon>
        <taxon>Ditylenchus</taxon>
    </lineage>
</organism>
<evidence type="ECO:0000313" key="2">
    <source>
        <dbReference type="Proteomes" id="UP000887574"/>
    </source>
</evidence>
<dbReference type="PROSITE" id="PS51746">
    <property type="entry name" value="PPM_2"/>
    <property type="match status" value="1"/>
</dbReference>